<protein>
    <submittedName>
        <fullName evidence="1">Uncharacterized protein</fullName>
    </submittedName>
</protein>
<dbReference type="EMBL" id="AP018365">
    <property type="protein sequence ID" value="BBB01013.1"/>
    <property type="molecule type" value="Genomic_DNA"/>
</dbReference>
<evidence type="ECO:0000313" key="1">
    <source>
        <dbReference type="EMBL" id="BBB01013.1"/>
    </source>
</evidence>
<dbReference type="AlphaFoldDB" id="A0A7U3UY43"/>
<accession>A0A7U3UY43</accession>
<evidence type="ECO:0000313" key="2">
    <source>
        <dbReference type="Proteomes" id="UP000595703"/>
    </source>
</evidence>
<keyword evidence="2" id="KW-1185">Reference proteome</keyword>
<dbReference type="Proteomes" id="UP000595703">
    <property type="component" value="Chromosome"/>
</dbReference>
<proteinExistence type="predicted"/>
<gene>
    <name evidence="1" type="ORF">RVR_8244</name>
</gene>
<reference evidence="1 2" key="1">
    <citation type="journal article" date="2010" name="J. Bacteriol.">
        <title>Biochemical characterization of a novel indole prenyltransferase from Streptomyces sp. SN-593.</title>
        <authorList>
            <person name="Takahashi S."/>
            <person name="Takagi H."/>
            <person name="Toyoda A."/>
            <person name="Uramoto M."/>
            <person name="Nogawa T."/>
            <person name="Ueki M."/>
            <person name="Sakaki Y."/>
            <person name="Osada H."/>
        </authorList>
    </citation>
    <scope>NUCLEOTIDE SEQUENCE [LARGE SCALE GENOMIC DNA]</scope>
    <source>
        <strain evidence="1 2">SN-593</strain>
    </source>
</reference>
<name>A0A7U3UY43_9ACTN</name>
<reference evidence="1 2" key="4">
    <citation type="journal article" date="2020" name="Sci. Rep.">
        <title>beta-carboline chemical signals induce reveromycin production through a LuxR family regulator in Streptomyces sp. SN-593.</title>
        <authorList>
            <person name="Panthee S."/>
            <person name="Kito N."/>
            <person name="Hayashi T."/>
            <person name="Shimizu T."/>
            <person name="Ishikawa J."/>
            <person name="Hamamoto H."/>
            <person name="Osada H."/>
            <person name="Takahashi S."/>
        </authorList>
    </citation>
    <scope>NUCLEOTIDE SEQUENCE [LARGE SCALE GENOMIC DNA]</scope>
    <source>
        <strain evidence="1 2">SN-593</strain>
    </source>
</reference>
<organism evidence="1 2">
    <name type="scientific">Actinacidiphila reveromycinica</name>
    <dbReference type="NCBI Taxonomy" id="659352"/>
    <lineage>
        <taxon>Bacteria</taxon>
        <taxon>Bacillati</taxon>
        <taxon>Actinomycetota</taxon>
        <taxon>Actinomycetes</taxon>
        <taxon>Kitasatosporales</taxon>
        <taxon>Streptomycetaceae</taxon>
        <taxon>Actinacidiphila</taxon>
    </lineage>
</organism>
<sequence>MMFTPEFEKALRLLVDAPATGERAVYRAYFRVALDEIDRLRAGDGYVAGRVAGLLEAAEIVGNDDDCTCGGCDTCVGRELAAKVRDRADQLAGGGPR</sequence>
<dbReference type="KEGG" id="arev:RVR_8244"/>
<reference evidence="1 2" key="2">
    <citation type="journal article" date="2011" name="J. Antibiot.">
        <title>Furaquinocins I and J: novel polyketide isoprenoid hybrid compounds from Streptomyces reveromyceticus SN-593.</title>
        <authorList>
            <person name="Panthee S."/>
            <person name="Takahashi S."/>
            <person name="Takagi H."/>
            <person name="Nogawa T."/>
            <person name="Oowada E."/>
            <person name="Uramoto M."/>
            <person name="Osada H."/>
        </authorList>
    </citation>
    <scope>NUCLEOTIDE SEQUENCE [LARGE SCALE GENOMIC DNA]</scope>
    <source>
        <strain evidence="1 2">SN-593</strain>
    </source>
</reference>
<reference evidence="1 2" key="3">
    <citation type="journal article" date="2011" name="Nat. Chem. Biol.">
        <title>Reveromycin A biosynthesis uses RevG and RevJ for stereospecific spiroacetal formation.</title>
        <authorList>
            <person name="Takahashi S."/>
            <person name="Toyoda A."/>
            <person name="Sekiyama Y."/>
            <person name="Takagi H."/>
            <person name="Nogawa T."/>
            <person name="Uramoto M."/>
            <person name="Suzuki R."/>
            <person name="Koshino H."/>
            <person name="Kumano T."/>
            <person name="Panthee S."/>
            <person name="Dairi T."/>
            <person name="Ishikawa J."/>
            <person name="Ikeda H."/>
            <person name="Sakaki Y."/>
            <person name="Osada H."/>
        </authorList>
    </citation>
    <scope>NUCLEOTIDE SEQUENCE [LARGE SCALE GENOMIC DNA]</scope>
    <source>
        <strain evidence="1 2">SN-593</strain>
    </source>
</reference>